<proteinExistence type="predicted"/>
<sequence length="141" mass="15472">MRLAFKLISFAFFALLSSQEVRSQEAQLSGRWQQISSDAGSCAACFVGIVRQGTVLIVSANNGWSATVQADRNGPAHFATGRGRWKMRPGTIYSNKAFDVLFALRDEQLMMFMVVDLGNGSKRTITAVFARPVPKLPVTRA</sequence>
<gene>
    <name evidence="1" type="ORF">F4V91_05810</name>
</gene>
<organism evidence="1 2">
    <name type="scientific">Neorhizobium galegae</name>
    <name type="common">Rhizobium galegae</name>
    <dbReference type="NCBI Taxonomy" id="399"/>
    <lineage>
        <taxon>Bacteria</taxon>
        <taxon>Pseudomonadati</taxon>
        <taxon>Pseudomonadota</taxon>
        <taxon>Alphaproteobacteria</taxon>
        <taxon>Hyphomicrobiales</taxon>
        <taxon>Rhizobiaceae</taxon>
        <taxon>Rhizobium/Agrobacterium group</taxon>
        <taxon>Neorhizobium</taxon>
    </lineage>
</organism>
<accession>A0A6A1TP61</accession>
<dbReference type="RefSeq" id="WP_151041584.1">
    <property type="nucleotide sequence ID" value="NZ_VZUL01000002.1"/>
</dbReference>
<dbReference type="Proteomes" id="UP000386575">
    <property type="component" value="Unassembled WGS sequence"/>
</dbReference>
<evidence type="ECO:0000313" key="2">
    <source>
        <dbReference type="Proteomes" id="UP000386575"/>
    </source>
</evidence>
<evidence type="ECO:0000313" key="1">
    <source>
        <dbReference type="EMBL" id="KAB1085986.1"/>
    </source>
</evidence>
<dbReference type="EMBL" id="VZUL01000002">
    <property type="protein sequence ID" value="KAB1085986.1"/>
    <property type="molecule type" value="Genomic_DNA"/>
</dbReference>
<comment type="caution">
    <text evidence="1">The sequence shown here is derived from an EMBL/GenBank/DDBJ whole genome shotgun (WGS) entry which is preliminary data.</text>
</comment>
<evidence type="ECO:0008006" key="3">
    <source>
        <dbReference type="Google" id="ProtNLM"/>
    </source>
</evidence>
<reference evidence="1 2" key="1">
    <citation type="submission" date="2019-09" db="EMBL/GenBank/DDBJ databases">
        <title>Genome sequencing of Ng87 strain.</title>
        <authorList>
            <person name="Karasev E.S."/>
            <person name="Andronov E."/>
        </authorList>
    </citation>
    <scope>NUCLEOTIDE SEQUENCE [LARGE SCALE GENOMIC DNA]</scope>
    <source>
        <strain evidence="1 2">Ng87</strain>
    </source>
</reference>
<name>A0A6A1TP61_NEOGA</name>
<protein>
    <recommendedName>
        <fullName evidence="3">DUF2147 domain-containing protein</fullName>
    </recommendedName>
</protein>
<dbReference type="AlphaFoldDB" id="A0A6A1TP61"/>